<keyword evidence="2" id="KW-0732">Signal</keyword>
<proteinExistence type="predicted"/>
<organism evidence="4 5">
    <name type="scientific">Coniosporium apollinis (strain CBS 100218)</name>
    <name type="common">Rock-inhabiting black yeast</name>
    <dbReference type="NCBI Taxonomy" id="1168221"/>
    <lineage>
        <taxon>Eukaryota</taxon>
        <taxon>Fungi</taxon>
        <taxon>Dikarya</taxon>
        <taxon>Ascomycota</taxon>
        <taxon>Pezizomycotina</taxon>
        <taxon>Dothideomycetes</taxon>
        <taxon>Dothideomycetes incertae sedis</taxon>
        <taxon>Coniosporium</taxon>
    </lineage>
</organism>
<evidence type="ECO:0000313" key="5">
    <source>
        <dbReference type="Proteomes" id="UP000016924"/>
    </source>
</evidence>
<dbReference type="PANTHER" id="PTHR40622">
    <property type="match status" value="1"/>
</dbReference>
<dbReference type="GeneID" id="19902286"/>
<sequence length="316" mass="35039">MLRPLALCATALALGAHSILLPPSVSSSDAEAFNIIQIHEKYQVVKLECPSCSTKPGQGDFFTQEIDTSRSLLLNFSVGADPSTLLFGQRPLYPRTSIPHFRTFSIPSSASVQEQSDIKFPLAQLHTIMDYTLDSAPLCIDKTPDVAQVLKLRFQILNLDNKPTALPSLELFVVELATGELVIGDIRTGPHIDRMTRPNRPINSRPHHVGHKHGHMGGHTGHVHGHRHFHNFWTMLLAHVVVPLLVFGVPAGATLFLIVHRIRQAKRARYAQLAKEEQDVEGEVVGSKKMDGYVPVDVEAQEELPVYSEKEVVIEE</sequence>
<evidence type="ECO:0000313" key="4">
    <source>
        <dbReference type="EMBL" id="EON65736.1"/>
    </source>
</evidence>
<keyword evidence="1" id="KW-1133">Transmembrane helix</keyword>
<protein>
    <recommendedName>
        <fullName evidence="3">DUF7728 domain-containing protein</fullName>
    </recommendedName>
</protein>
<accession>R7YVQ1</accession>
<dbReference type="OrthoDB" id="5409353at2759"/>
<reference evidence="5" key="1">
    <citation type="submission" date="2012-06" db="EMBL/GenBank/DDBJ databases">
        <title>The genome sequence of Coniosporium apollinis CBS 100218.</title>
        <authorList>
            <consortium name="The Broad Institute Genome Sequencing Platform"/>
            <person name="Cuomo C."/>
            <person name="Gorbushina A."/>
            <person name="Noack S."/>
            <person name="Walker B."/>
            <person name="Young S.K."/>
            <person name="Zeng Q."/>
            <person name="Gargeya S."/>
            <person name="Fitzgerald M."/>
            <person name="Haas B."/>
            <person name="Abouelleil A."/>
            <person name="Alvarado L."/>
            <person name="Arachchi H.M."/>
            <person name="Berlin A.M."/>
            <person name="Chapman S.B."/>
            <person name="Goldberg J."/>
            <person name="Griggs A."/>
            <person name="Gujja S."/>
            <person name="Hansen M."/>
            <person name="Howarth C."/>
            <person name="Imamovic A."/>
            <person name="Larimer J."/>
            <person name="McCowan C."/>
            <person name="Montmayeur A."/>
            <person name="Murphy C."/>
            <person name="Neiman D."/>
            <person name="Pearson M."/>
            <person name="Priest M."/>
            <person name="Roberts A."/>
            <person name="Saif S."/>
            <person name="Shea T."/>
            <person name="Sisk P."/>
            <person name="Sykes S."/>
            <person name="Wortman J."/>
            <person name="Nusbaum C."/>
            <person name="Birren B."/>
        </authorList>
    </citation>
    <scope>NUCLEOTIDE SEQUENCE [LARGE SCALE GENOMIC DNA]</scope>
    <source>
        <strain evidence="5">CBS 100218</strain>
    </source>
</reference>
<keyword evidence="1" id="KW-0812">Transmembrane</keyword>
<dbReference type="HOGENOM" id="CLU_880034_0_0_1"/>
<dbReference type="Proteomes" id="UP000016924">
    <property type="component" value="Unassembled WGS sequence"/>
</dbReference>
<name>R7YVQ1_CONA1</name>
<evidence type="ECO:0000256" key="2">
    <source>
        <dbReference type="SAM" id="SignalP"/>
    </source>
</evidence>
<gene>
    <name evidence="4" type="ORF">W97_04975</name>
</gene>
<evidence type="ECO:0000259" key="3">
    <source>
        <dbReference type="Pfam" id="PF24854"/>
    </source>
</evidence>
<evidence type="ECO:0000256" key="1">
    <source>
        <dbReference type="SAM" id="Phobius"/>
    </source>
</evidence>
<feature type="chain" id="PRO_5004461201" description="DUF7728 domain-containing protein" evidence="2">
    <location>
        <begin position="28"/>
        <end position="316"/>
    </location>
</feature>
<feature type="domain" description="DUF7728" evidence="3">
    <location>
        <begin position="42"/>
        <end position="188"/>
    </location>
</feature>
<dbReference type="EMBL" id="JH767575">
    <property type="protein sequence ID" value="EON65736.1"/>
    <property type="molecule type" value="Genomic_DNA"/>
</dbReference>
<dbReference type="InterPro" id="IPR056145">
    <property type="entry name" value="DUF7728"/>
</dbReference>
<dbReference type="AlphaFoldDB" id="R7YVQ1"/>
<dbReference type="RefSeq" id="XP_007781053.1">
    <property type="nucleotide sequence ID" value="XM_007782863.1"/>
</dbReference>
<keyword evidence="5" id="KW-1185">Reference proteome</keyword>
<dbReference type="PANTHER" id="PTHR40622:SF1">
    <property type="match status" value="1"/>
</dbReference>
<keyword evidence="1" id="KW-0472">Membrane</keyword>
<feature type="transmembrane region" description="Helical" evidence="1">
    <location>
        <begin position="232"/>
        <end position="259"/>
    </location>
</feature>
<feature type="signal peptide" evidence="2">
    <location>
        <begin position="1"/>
        <end position="27"/>
    </location>
</feature>
<dbReference type="Pfam" id="PF24854">
    <property type="entry name" value="DUF7728"/>
    <property type="match status" value="1"/>
</dbReference>